<feature type="region of interest" description="Disordered" evidence="1">
    <location>
        <begin position="237"/>
        <end position="259"/>
    </location>
</feature>
<sequence>MAIISCASQPQQDGLAREIISSDTSANSVSSLTHITILPLGTSCLLHISPPTWRAAPLRPETASEMTPRTYLPISHTEPAVWPDKAGALFIRLLFLILSFLLSHGTGWVRRYVEARDFAIASSLPIPRGLAPRLDRVCNRSAEIVQVDQPASFSSTSPVIFFFAWSPSLSPCLSLAILSSPMVIPPRPEPGFDPSQPRRGPAGLGPASAVRRDANVSRSAHSWIMALSQKPKHVEVHAVRSAEEGGGRAPREEERVEMT</sequence>
<dbReference type="HOGENOM" id="CLU_1074419_0_0_1"/>
<dbReference type="KEGG" id="val:VDBG_00974"/>
<dbReference type="OrthoDB" id="10480483at2759"/>
<dbReference type="Proteomes" id="UP000008698">
    <property type="component" value="Unassembled WGS sequence"/>
</dbReference>
<dbReference type="GeneID" id="9530872"/>
<evidence type="ECO:0000313" key="3">
    <source>
        <dbReference type="Proteomes" id="UP000008698"/>
    </source>
</evidence>
<protein>
    <submittedName>
        <fullName evidence="2">Predicted protein</fullName>
    </submittedName>
</protein>
<gene>
    <name evidence="2" type="ORF">VDBG_00974</name>
</gene>
<organism evidence="3">
    <name type="scientific">Verticillium alfalfae (strain VaMs.102 / ATCC MYA-4576 / FGSC 10136)</name>
    <name type="common">Verticillium wilt of alfalfa</name>
    <name type="synonym">Verticillium albo-atrum</name>
    <dbReference type="NCBI Taxonomy" id="526221"/>
    <lineage>
        <taxon>Eukaryota</taxon>
        <taxon>Fungi</taxon>
        <taxon>Dikarya</taxon>
        <taxon>Ascomycota</taxon>
        <taxon>Pezizomycotina</taxon>
        <taxon>Sordariomycetes</taxon>
        <taxon>Hypocreomycetidae</taxon>
        <taxon>Glomerellales</taxon>
        <taxon>Plectosphaerellaceae</taxon>
        <taxon>Verticillium</taxon>
    </lineage>
</organism>
<evidence type="ECO:0000313" key="2">
    <source>
        <dbReference type="EMBL" id="EEY14865.1"/>
    </source>
</evidence>
<name>C9S7Y0_VERA1</name>
<dbReference type="EMBL" id="DS985214">
    <property type="protein sequence ID" value="EEY14865.1"/>
    <property type="molecule type" value="Genomic_DNA"/>
</dbReference>
<accession>C9S7Y0</accession>
<dbReference type="AlphaFoldDB" id="C9S7Y0"/>
<evidence type="ECO:0000256" key="1">
    <source>
        <dbReference type="SAM" id="MobiDB-lite"/>
    </source>
</evidence>
<feature type="region of interest" description="Disordered" evidence="1">
    <location>
        <begin position="187"/>
        <end position="215"/>
    </location>
</feature>
<dbReference type="RefSeq" id="XP_003009291.1">
    <property type="nucleotide sequence ID" value="XM_003009245.1"/>
</dbReference>
<keyword evidence="3" id="KW-1185">Reference proteome</keyword>
<proteinExistence type="predicted"/>
<reference evidence="3" key="1">
    <citation type="journal article" date="2011" name="PLoS Pathog.">
        <title>Comparative genomics yields insights into niche adaptation of plant vascular wilt pathogens.</title>
        <authorList>
            <person name="Klosterman S.J."/>
            <person name="Subbarao K.V."/>
            <person name="Kang S."/>
            <person name="Veronese P."/>
            <person name="Gold S.E."/>
            <person name="Thomma B.P.H.J."/>
            <person name="Chen Z."/>
            <person name="Henrissat B."/>
            <person name="Lee Y.-H."/>
            <person name="Park J."/>
            <person name="Garcia-Pedrajas M.D."/>
            <person name="Barbara D.J."/>
            <person name="Anchieta A."/>
            <person name="de Jonge R."/>
            <person name="Santhanam P."/>
            <person name="Maruthachalam K."/>
            <person name="Atallah Z."/>
            <person name="Amyotte S.G."/>
            <person name="Paz Z."/>
            <person name="Inderbitzin P."/>
            <person name="Hayes R.J."/>
            <person name="Heiman D.I."/>
            <person name="Young S."/>
            <person name="Zeng Q."/>
            <person name="Engels R."/>
            <person name="Galagan J."/>
            <person name="Cuomo C.A."/>
            <person name="Dobinson K.F."/>
            <person name="Ma L.-J."/>
        </authorList>
    </citation>
    <scope>NUCLEOTIDE SEQUENCE [LARGE SCALE GENOMIC DNA]</scope>
    <source>
        <strain evidence="3">VaMs.102 / ATCC MYA-4576 / FGSC 10136</strain>
    </source>
</reference>